<gene>
    <name evidence="2" type="ORF">SAMN03080615_02167</name>
</gene>
<dbReference type="PANTHER" id="PTHR37315:SF1">
    <property type="entry name" value="UPF0311 PROTEIN BLR7842"/>
    <property type="match status" value="1"/>
</dbReference>
<dbReference type="Pfam" id="PF11578">
    <property type="entry name" value="DUF3237"/>
    <property type="match status" value="1"/>
</dbReference>
<dbReference type="PANTHER" id="PTHR37315">
    <property type="entry name" value="UPF0311 PROTEIN BLR7842"/>
    <property type="match status" value="1"/>
</dbReference>
<dbReference type="Gene3D" id="2.40.160.20">
    <property type="match status" value="1"/>
</dbReference>
<organism evidence="2 3">
    <name type="scientific">Amphritea atlantica</name>
    <dbReference type="NCBI Taxonomy" id="355243"/>
    <lineage>
        <taxon>Bacteria</taxon>
        <taxon>Pseudomonadati</taxon>
        <taxon>Pseudomonadota</taxon>
        <taxon>Gammaproteobacteria</taxon>
        <taxon>Oceanospirillales</taxon>
        <taxon>Oceanospirillaceae</taxon>
        <taxon>Amphritea</taxon>
    </lineage>
</organism>
<proteinExistence type="inferred from homology"/>
<dbReference type="InterPro" id="IPR020915">
    <property type="entry name" value="UPF0311"/>
</dbReference>
<comment type="similarity">
    <text evidence="1">Belongs to the UPF0311 family.</text>
</comment>
<name>A0A1H9HIU2_9GAMM</name>
<dbReference type="RefSeq" id="WP_091357745.1">
    <property type="nucleotide sequence ID" value="NZ_AP025284.1"/>
</dbReference>
<dbReference type="AlphaFoldDB" id="A0A1H9HIU2"/>
<accession>A0A1H9HIU2</accession>
<protein>
    <recommendedName>
        <fullName evidence="1">UPF0311 protein SAMN03080615_02167</fullName>
    </recommendedName>
</protein>
<dbReference type="EMBL" id="FOGB01000005">
    <property type="protein sequence ID" value="SEQ62152.1"/>
    <property type="molecule type" value="Genomic_DNA"/>
</dbReference>
<dbReference type="OrthoDB" id="5294829at2"/>
<keyword evidence="3" id="KW-1185">Reference proteome</keyword>
<dbReference type="HAMAP" id="MF_00775">
    <property type="entry name" value="UPF0311"/>
    <property type="match status" value="1"/>
</dbReference>
<dbReference type="Proteomes" id="UP000198749">
    <property type="component" value="Unassembled WGS sequence"/>
</dbReference>
<reference evidence="3" key="1">
    <citation type="submission" date="2016-10" db="EMBL/GenBank/DDBJ databases">
        <authorList>
            <person name="Varghese N."/>
            <person name="Submissions S."/>
        </authorList>
    </citation>
    <scope>NUCLEOTIDE SEQUENCE [LARGE SCALE GENOMIC DNA]</scope>
    <source>
        <strain evidence="3">DSM 18887</strain>
    </source>
</reference>
<evidence type="ECO:0000313" key="3">
    <source>
        <dbReference type="Proteomes" id="UP000198749"/>
    </source>
</evidence>
<dbReference type="STRING" id="355243.SAMN03080615_02167"/>
<sequence length="153" mass="17343">MNTAPQIRHFAELKVKVDPPQEIGHAQHGQRRVIPIIGGTVQGDGWRGKVLPGGADYQLILTPRMANLDAHYVLEITGGELIYVHNRAIRVAEPEITERLIKGEPVDPAEIYFRCCPKFETDAPSMRWITERLFIGTGIRRPDLVEMNFYEVL</sequence>
<evidence type="ECO:0000256" key="1">
    <source>
        <dbReference type="HAMAP-Rule" id="MF_00775"/>
    </source>
</evidence>
<evidence type="ECO:0000313" key="2">
    <source>
        <dbReference type="EMBL" id="SEQ62152.1"/>
    </source>
</evidence>